<evidence type="ECO:0000313" key="2">
    <source>
        <dbReference type="Ensembl" id="ENSMALP00000014212.1"/>
    </source>
</evidence>
<dbReference type="InterPro" id="IPR050150">
    <property type="entry name" value="IgV_Light_Chain"/>
</dbReference>
<dbReference type="AlphaFoldDB" id="A0A3Q3JJ99"/>
<evidence type="ECO:0000259" key="1">
    <source>
        <dbReference type="SMART" id="SM00406"/>
    </source>
</evidence>
<accession>A0A3Q3JJ99</accession>
<dbReference type="PANTHER" id="PTHR23267">
    <property type="entry name" value="IMMUNOGLOBULIN LIGHT CHAIN"/>
    <property type="match status" value="1"/>
</dbReference>
<dbReference type="SUPFAM" id="SSF48726">
    <property type="entry name" value="Immunoglobulin"/>
    <property type="match status" value="1"/>
</dbReference>
<dbReference type="InterPro" id="IPR013106">
    <property type="entry name" value="Ig_V-set"/>
</dbReference>
<reference evidence="2" key="2">
    <citation type="submission" date="2025-09" db="UniProtKB">
        <authorList>
            <consortium name="Ensembl"/>
        </authorList>
    </citation>
    <scope>IDENTIFICATION</scope>
</reference>
<proteinExistence type="predicted"/>
<sequence length="83" mass="9458">SHWISLLPDVSTSSTCKYLLDLSHSSWLSWCLQKPGEAPKLLIRSVLTCHYSGTDFTLTISRVQTEDVEVYYCQQSNSILFTQ</sequence>
<dbReference type="Ensembl" id="ENSMALT00000014516.1">
    <property type="protein sequence ID" value="ENSMALP00000014212.1"/>
    <property type="gene ID" value="ENSMALG00000009986.1"/>
</dbReference>
<dbReference type="SMART" id="SM00406">
    <property type="entry name" value="IGv"/>
    <property type="match status" value="1"/>
</dbReference>
<reference evidence="2" key="1">
    <citation type="submission" date="2025-08" db="UniProtKB">
        <authorList>
            <consortium name="Ensembl"/>
        </authorList>
    </citation>
    <scope>IDENTIFICATION</scope>
</reference>
<dbReference type="Proteomes" id="UP000261600">
    <property type="component" value="Unplaced"/>
</dbReference>
<dbReference type="InterPro" id="IPR036179">
    <property type="entry name" value="Ig-like_dom_sf"/>
</dbReference>
<dbReference type="InterPro" id="IPR013783">
    <property type="entry name" value="Ig-like_fold"/>
</dbReference>
<protein>
    <recommendedName>
        <fullName evidence="1">Immunoglobulin V-set domain-containing protein</fullName>
    </recommendedName>
</protein>
<name>A0A3Q3JJ99_MONAL</name>
<evidence type="ECO:0000313" key="3">
    <source>
        <dbReference type="Proteomes" id="UP000261600"/>
    </source>
</evidence>
<organism evidence="2 3">
    <name type="scientific">Monopterus albus</name>
    <name type="common">Swamp eel</name>
    <dbReference type="NCBI Taxonomy" id="43700"/>
    <lineage>
        <taxon>Eukaryota</taxon>
        <taxon>Metazoa</taxon>
        <taxon>Chordata</taxon>
        <taxon>Craniata</taxon>
        <taxon>Vertebrata</taxon>
        <taxon>Euteleostomi</taxon>
        <taxon>Actinopterygii</taxon>
        <taxon>Neopterygii</taxon>
        <taxon>Teleostei</taxon>
        <taxon>Neoteleostei</taxon>
        <taxon>Acanthomorphata</taxon>
        <taxon>Anabantaria</taxon>
        <taxon>Synbranchiformes</taxon>
        <taxon>Synbranchidae</taxon>
        <taxon>Monopterus</taxon>
    </lineage>
</organism>
<keyword evidence="3" id="KW-1185">Reference proteome</keyword>
<dbReference type="Gene3D" id="2.60.40.10">
    <property type="entry name" value="Immunoglobulins"/>
    <property type="match status" value="1"/>
</dbReference>
<feature type="domain" description="Immunoglobulin V-set" evidence="1">
    <location>
        <begin position="11"/>
        <end position="75"/>
    </location>
</feature>